<name>A0A0J6FD18_COCPO</name>
<dbReference type="InterPro" id="IPR027450">
    <property type="entry name" value="AlkB-like"/>
</dbReference>
<feature type="binding site" evidence="1">
    <location>
        <position position="654"/>
    </location>
    <ligand>
        <name>2-oxoglutarate</name>
        <dbReference type="ChEBI" id="CHEBI:16810"/>
    </ligand>
</feature>
<evidence type="ECO:0000259" key="3">
    <source>
        <dbReference type="Pfam" id="PF13532"/>
    </source>
</evidence>
<dbReference type="PANTHER" id="PTHR31573">
    <property type="entry name" value="ALPHA-KETOGLUTARATE-DEPENDENT DIOXYGENASE ALKB HOMOLOG 2"/>
    <property type="match status" value="1"/>
</dbReference>
<dbReference type="InterPro" id="IPR037151">
    <property type="entry name" value="AlkB-like_sf"/>
</dbReference>
<dbReference type="AlphaFoldDB" id="A0A0J6FD18"/>
<proteinExistence type="predicted"/>
<reference evidence="4 5" key="1">
    <citation type="submission" date="2007-06" db="EMBL/GenBank/DDBJ databases">
        <title>The Genome Sequence of Coccidioides posadasii RMSCC_3488.</title>
        <authorList>
            <consortium name="Coccidioides Genome Resources Consortium"/>
            <consortium name="The Broad Institute Genome Sequencing Platform"/>
            <person name="Henn M.R."/>
            <person name="Sykes S."/>
            <person name="Young S."/>
            <person name="Jaffe D."/>
            <person name="Berlin A."/>
            <person name="Alvarez P."/>
            <person name="Butler J."/>
            <person name="Gnerre S."/>
            <person name="Grabherr M."/>
            <person name="Mauceli E."/>
            <person name="Brockman W."/>
            <person name="Kodira C."/>
            <person name="Alvarado L."/>
            <person name="Zeng Q."/>
            <person name="Crawford M."/>
            <person name="Antoine C."/>
            <person name="Devon K."/>
            <person name="Galgiani J."/>
            <person name="Orsborn K."/>
            <person name="Lewis M.L."/>
            <person name="Nusbaum C."/>
            <person name="Galagan J."/>
            <person name="Birren B."/>
        </authorList>
    </citation>
    <scope>NUCLEOTIDE SEQUENCE [LARGE SCALE GENOMIC DNA]</scope>
    <source>
        <strain evidence="4 5">RMSCC 3488</strain>
    </source>
</reference>
<reference evidence="5" key="2">
    <citation type="journal article" date="2009" name="Genome Res.">
        <title>Comparative genomic analyses of the human fungal pathogens Coccidioides and their relatives.</title>
        <authorList>
            <person name="Sharpton T.J."/>
            <person name="Stajich J.E."/>
            <person name="Rounsley S.D."/>
            <person name="Gardner M.J."/>
            <person name="Wortman J.R."/>
            <person name="Jordar V.S."/>
            <person name="Maiti R."/>
            <person name="Kodira C.D."/>
            <person name="Neafsey D.E."/>
            <person name="Zeng Q."/>
            <person name="Hung C.-Y."/>
            <person name="McMahan C."/>
            <person name="Muszewska A."/>
            <person name="Grynberg M."/>
            <person name="Mandel M.A."/>
            <person name="Kellner E.M."/>
            <person name="Barker B.M."/>
            <person name="Galgiani J.N."/>
            <person name="Orbach M.J."/>
            <person name="Kirkland T.N."/>
            <person name="Cole G.T."/>
            <person name="Henn M.R."/>
            <person name="Birren B.W."/>
            <person name="Taylor J.W."/>
        </authorList>
    </citation>
    <scope>NUCLEOTIDE SEQUENCE [LARGE SCALE GENOMIC DNA]</scope>
    <source>
        <strain evidence="5">RMSCC 3488</strain>
    </source>
</reference>
<dbReference type="OrthoDB" id="2163491at2759"/>
<dbReference type="EMBL" id="DS268110">
    <property type="protein sequence ID" value="KMM67130.1"/>
    <property type="molecule type" value="Genomic_DNA"/>
</dbReference>
<evidence type="ECO:0000256" key="2">
    <source>
        <dbReference type="SAM" id="MobiDB-lite"/>
    </source>
</evidence>
<evidence type="ECO:0000313" key="5">
    <source>
        <dbReference type="Proteomes" id="UP000054567"/>
    </source>
</evidence>
<dbReference type="Pfam" id="PF13532">
    <property type="entry name" value="2OG-FeII_Oxy_2"/>
    <property type="match status" value="1"/>
</dbReference>
<protein>
    <recommendedName>
        <fullName evidence="3">Alpha-ketoglutarate-dependent dioxygenase AlkB-like domain-containing protein</fullName>
    </recommendedName>
</protein>
<dbReference type="Proteomes" id="UP000054567">
    <property type="component" value="Unassembled WGS sequence"/>
</dbReference>
<feature type="region of interest" description="Disordered" evidence="2">
    <location>
        <begin position="1"/>
        <end position="67"/>
    </location>
</feature>
<dbReference type="GO" id="GO:0035516">
    <property type="term" value="F:broad specificity oxidative DNA demethylase activity"/>
    <property type="evidence" value="ECO:0007669"/>
    <property type="project" value="TreeGrafter"/>
</dbReference>
<feature type="binding site" evidence="1">
    <location>
        <position position="648"/>
    </location>
    <ligand>
        <name>2-oxoglutarate</name>
        <dbReference type="ChEBI" id="CHEBI:16810"/>
    </ligand>
</feature>
<accession>A0A0J6FD18</accession>
<evidence type="ECO:0000256" key="1">
    <source>
        <dbReference type="PIRSR" id="PIRSR632852-1"/>
    </source>
</evidence>
<sequence>MAKSRKPVSRGSDKRLVQNGAIKKTQKSRGNKINKITSYLGRSQDSSEEVPNVPPNEARPEPVGTPPAWAVDRPELCDALPWFRSTQGGCYFKDGIAFGVLIDGDAGDRAHLDHEVVITRVGGGCIKVGGKLQLTEDIDIKNPAFRALIFNLEHDIPVGLVVGDRNVICTTRVPHRYNVMSFFRVTDIWYEKSGPFTGAKVRFEKLDLESQSWWAAKNVDVPIPVSERTDAKAPVLPTCPECLQLSHQVYAQGWMCLKRECKKFWTMNNRSPPTELTFAPHFLKMRRQAPCPMRPQHSLVPDLLATLPQDSRISITARVMWKGIVCPRCNRCVARTLWNGWSCAKEDGGCGFKHINLPVSMDLRSIISDFEMGAAGHRYLVGNELVCRSRVQYLKNYRLDMFDLGMGNIMTHFAANTTINKREGGPNDLFRKLCTEDIGLKRHKLQASVVQGTLTSHFAVNFGMPYKYIVAVDSRPFSETPSFLLRALGRLSWAVMKTVPPTEFQQPNELLTLGYFEKMAINYHDDGEDTLGPTVATLSIGAPATMLIRMKGKYFRVPEPKKKNIAPNDLVLPGCAMEKERRELKMLYENEEITCAEYWDALARLKSSRKEAKPMCSLDLHHGDMVVMHGANLQKYFEHSVTPNGDLRFALTARYVMPELVEPEHHWKGNLEPGLDYKYDGDE</sequence>
<dbReference type="GO" id="GO:0008198">
    <property type="term" value="F:ferrous iron binding"/>
    <property type="evidence" value="ECO:0007669"/>
    <property type="project" value="TreeGrafter"/>
</dbReference>
<dbReference type="GO" id="GO:0006307">
    <property type="term" value="P:DNA alkylation repair"/>
    <property type="evidence" value="ECO:0007669"/>
    <property type="project" value="TreeGrafter"/>
</dbReference>
<organism evidence="4 5">
    <name type="scientific">Coccidioides posadasii RMSCC 3488</name>
    <dbReference type="NCBI Taxonomy" id="454284"/>
    <lineage>
        <taxon>Eukaryota</taxon>
        <taxon>Fungi</taxon>
        <taxon>Dikarya</taxon>
        <taxon>Ascomycota</taxon>
        <taxon>Pezizomycotina</taxon>
        <taxon>Eurotiomycetes</taxon>
        <taxon>Eurotiomycetidae</taxon>
        <taxon>Onygenales</taxon>
        <taxon>Onygenaceae</taxon>
        <taxon>Coccidioides</taxon>
    </lineage>
</organism>
<feature type="binding site" evidence="1">
    <location>
        <position position="652"/>
    </location>
    <ligand>
        <name>2-oxoglutarate</name>
        <dbReference type="ChEBI" id="CHEBI:16810"/>
    </ligand>
</feature>
<dbReference type="VEuPathDB" id="FungiDB:CPAG_03465"/>
<dbReference type="Gene3D" id="2.60.120.590">
    <property type="entry name" value="Alpha-ketoglutarate-dependent dioxygenase AlkB-like"/>
    <property type="match status" value="1"/>
</dbReference>
<evidence type="ECO:0000313" key="4">
    <source>
        <dbReference type="EMBL" id="KMM67130.1"/>
    </source>
</evidence>
<dbReference type="SUPFAM" id="SSF51197">
    <property type="entry name" value="Clavaminate synthase-like"/>
    <property type="match status" value="1"/>
</dbReference>
<feature type="compositionally biased region" description="Polar residues" evidence="2">
    <location>
        <begin position="34"/>
        <end position="44"/>
    </location>
</feature>
<feature type="binding site" evidence="1">
    <location>
        <position position="524"/>
    </location>
    <ligand>
        <name>2-oxoglutarate</name>
        <dbReference type="ChEBI" id="CHEBI:16810"/>
    </ligand>
</feature>
<dbReference type="InterPro" id="IPR032852">
    <property type="entry name" value="ALKBH2"/>
</dbReference>
<reference evidence="5" key="3">
    <citation type="journal article" date="2010" name="Genome Res.">
        <title>Population genomic sequencing of Coccidioides fungi reveals recent hybridization and transposon control.</title>
        <authorList>
            <person name="Neafsey D.E."/>
            <person name="Barker B.M."/>
            <person name="Sharpton T.J."/>
            <person name="Stajich J.E."/>
            <person name="Park D.J."/>
            <person name="Whiston E."/>
            <person name="Hung C.-Y."/>
            <person name="McMahan C."/>
            <person name="White J."/>
            <person name="Sykes S."/>
            <person name="Heiman D."/>
            <person name="Young S."/>
            <person name="Zeng Q."/>
            <person name="Abouelleil A."/>
            <person name="Aftuck L."/>
            <person name="Bessette D."/>
            <person name="Brown A."/>
            <person name="FitzGerald M."/>
            <person name="Lui A."/>
            <person name="Macdonald J.P."/>
            <person name="Priest M."/>
            <person name="Orbach M.J."/>
            <person name="Galgiani J.N."/>
            <person name="Kirkland T.N."/>
            <person name="Cole G.T."/>
            <person name="Birren B.W."/>
            <person name="Henn M.R."/>
            <person name="Taylor J.W."/>
            <person name="Rounsley S.D."/>
        </authorList>
    </citation>
    <scope>NUCLEOTIDE SEQUENCE [LARGE SCALE GENOMIC DNA]</scope>
    <source>
        <strain evidence="5">RMSCC 3488</strain>
    </source>
</reference>
<feature type="binding site" evidence="1">
    <location>
        <position position="639"/>
    </location>
    <ligand>
        <name>2-oxoglutarate</name>
        <dbReference type="ChEBI" id="CHEBI:16810"/>
    </ligand>
</feature>
<gene>
    <name evidence="4" type="ORF">CPAG_03465</name>
</gene>
<dbReference type="PANTHER" id="PTHR31573:SF4">
    <property type="entry name" value="FE2OG DIOXYGENASE DOMAIN-CONTAINING PROTEIN"/>
    <property type="match status" value="1"/>
</dbReference>
<feature type="domain" description="Alpha-ketoglutarate-dependent dioxygenase AlkB-like" evidence="3">
    <location>
        <begin position="450"/>
        <end position="644"/>
    </location>
</feature>
<dbReference type="GO" id="GO:0051747">
    <property type="term" value="F:cytosine C-5 DNA demethylase activity"/>
    <property type="evidence" value="ECO:0007669"/>
    <property type="project" value="TreeGrafter"/>
</dbReference>